<evidence type="ECO:0000256" key="5">
    <source>
        <dbReference type="ARBA" id="ARBA00022839"/>
    </source>
</evidence>
<accession>A0A2R4MH19</accession>
<evidence type="ECO:0000313" key="8">
    <source>
        <dbReference type="Proteomes" id="UP000258927"/>
    </source>
</evidence>
<name>A0A2R4MH19_9HYPH</name>
<dbReference type="InterPro" id="IPR003761">
    <property type="entry name" value="Exonuc_VII_S"/>
</dbReference>
<dbReference type="KEGG" id="mmyr:MXMO3_02678"/>
<keyword evidence="5 6" id="KW-0269">Exonuclease</keyword>
<keyword evidence="8" id="KW-1185">Reference proteome</keyword>
<comment type="function">
    <text evidence="6">Bidirectionally degrades single-stranded DNA into large acid-insoluble oligonucleotides, which are then degraded further into small acid-soluble oligonucleotides.</text>
</comment>
<dbReference type="GO" id="GO:0006308">
    <property type="term" value="P:DNA catabolic process"/>
    <property type="evidence" value="ECO:0007669"/>
    <property type="project" value="UniProtKB-UniRule"/>
</dbReference>
<evidence type="ECO:0000256" key="6">
    <source>
        <dbReference type="HAMAP-Rule" id="MF_00337"/>
    </source>
</evidence>
<evidence type="ECO:0000256" key="3">
    <source>
        <dbReference type="ARBA" id="ARBA00022722"/>
    </source>
</evidence>
<evidence type="ECO:0000256" key="1">
    <source>
        <dbReference type="ARBA" id="ARBA00009998"/>
    </source>
</evidence>
<evidence type="ECO:0000256" key="2">
    <source>
        <dbReference type="ARBA" id="ARBA00022490"/>
    </source>
</evidence>
<dbReference type="GO" id="GO:0008855">
    <property type="term" value="F:exodeoxyribonuclease VII activity"/>
    <property type="evidence" value="ECO:0007669"/>
    <property type="project" value="UniProtKB-UniRule"/>
</dbReference>
<dbReference type="SUPFAM" id="SSF116842">
    <property type="entry name" value="XseB-like"/>
    <property type="match status" value="1"/>
</dbReference>
<dbReference type="NCBIfam" id="NF002139">
    <property type="entry name" value="PRK00977.1-3"/>
    <property type="match status" value="1"/>
</dbReference>
<keyword evidence="3 6" id="KW-0540">Nuclease</keyword>
<dbReference type="PIRSF" id="PIRSF006488">
    <property type="entry name" value="Exonuc_VII_S"/>
    <property type="match status" value="1"/>
</dbReference>
<dbReference type="Proteomes" id="UP000258927">
    <property type="component" value="Chromosome"/>
</dbReference>
<dbReference type="EC" id="3.1.11.6" evidence="6"/>
<dbReference type="PANTHER" id="PTHR34137:SF1">
    <property type="entry name" value="EXODEOXYRIBONUCLEASE 7 SMALL SUBUNIT"/>
    <property type="match status" value="1"/>
</dbReference>
<comment type="subunit">
    <text evidence="6">Heterooligomer composed of large and small subunits.</text>
</comment>
<comment type="subcellular location">
    <subcellularLocation>
        <location evidence="6">Cytoplasm</location>
    </subcellularLocation>
</comment>
<sequence>MSEKTHSDIAEMDFETALTELEQIVGKLEAGRAPLQESIEVYERGGLLKAHCEKLLKQAEARIEKITLDGNSQPQGTEPLDS</sequence>
<dbReference type="STRING" id="1122213.GCA_000423365_00314"/>
<dbReference type="GO" id="GO:0009318">
    <property type="term" value="C:exodeoxyribonuclease VII complex"/>
    <property type="evidence" value="ECO:0007669"/>
    <property type="project" value="UniProtKB-UniRule"/>
</dbReference>
<dbReference type="Gene3D" id="1.10.287.1040">
    <property type="entry name" value="Exonuclease VII, small subunit"/>
    <property type="match status" value="1"/>
</dbReference>
<keyword evidence="4 6" id="KW-0378">Hydrolase</keyword>
<evidence type="ECO:0000256" key="4">
    <source>
        <dbReference type="ARBA" id="ARBA00022801"/>
    </source>
</evidence>
<protein>
    <recommendedName>
        <fullName evidence="6">Exodeoxyribonuclease 7 small subunit</fullName>
        <ecNumber evidence="6">3.1.11.6</ecNumber>
    </recommendedName>
    <alternativeName>
        <fullName evidence="6">Exodeoxyribonuclease VII small subunit</fullName>
        <shortName evidence="6">Exonuclease VII small subunit</shortName>
    </alternativeName>
</protein>
<evidence type="ECO:0000313" key="7">
    <source>
        <dbReference type="EMBL" id="AVX05189.1"/>
    </source>
</evidence>
<proteinExistence type="inferred from homology"/>
<dbReference type="NCBIfam" id="TIGR01280">
    <property type="entry name" value="xseB"/>
    <property type="match status" value="1"/>
</dbReference>
<comment type="catalytic activity">
    <reaction evidence="6">
        <text>Exonucleolytic cleavage in either 5'- to 3'- or 3'- to 5'-direction to yield nucleoside 5'-phosphates.</text>
        <dbReference type="EC" id="3.1.11.6"/>
    </reaction>
</comment>
<gene>
    <name evidence="6" type="primary">xseB</name>
    <name evidence="7" type="ORF">MXMO3_02678</name>
</gene>
<dbReference type="Pfam" id="PF02609">
    <property type="entry name" value="Exonuc_VII_S"/>
    <property type="match status" value="1"/>
</dbReference>
<dbReference type="HAMAP" id="MF_00337">
    <property type="entry name" value="Exonuc_7_S"/>
    <property type="match status" value="1"/>
</dbReference>
<dbReference type="InterPro" id="IPR037004">
    <property type="entry name" value="Exonuc_VII_ssu_sf"/>
</dbReference>
<dbReference type="EMBL" id="CP021330">
    <property type="protein sequence ID" value="AVX05189.1"/>
    <property type="molecule type" value="Genomic_DNA"/>
</dbReference>
<dbReference type="GO" id="GO:0005829">
    <property type="term" value="C:cytosol"/>
    <property type="evidence" value="ECO:0007669"/>
    <property type="project" value="TreeGrafter"/>
</dbReference>
<comment type="similarity">
    <text evidence="1 6">Belongs to the XseB family.</text>
</comment>
<dbReference type="PANTHER" id="PTHR34137">
    <property type="entry name" value="EXODEOXYRIBONUCLEASE 7 SMALL SUBUNIT"/>
    <property type="match status" value="1"/>
</dbReference>
<reference evidence="7 8" key="1">
    <citation type="submission" date="2017-05" db="EMBL/GenBank/DDBJ databases">
        <title>Genome Analysis of Maritalea myrionectae HL2708#5.</title>
        <authorList>
            <consortium name="Cotde Inc.-PKNU"/>
            <person name="Jang D."/>
            <person name="Oh H.-M."/>
        </authorList>
    </citation>
    <scope>NUCLEOTIDE SEQUENCE [LARGE SCALE GENOMIC DNA]</scope>
    <source>
        <strain evidence="7 8">HL2708#5</strain>
    </source>
</reference>
<keyword evidence="2 6" id="KW-0963">Cytoplasm</keyword>
<organism evidence="7 8">
    <name type="scientific">Maritalea myrionectae</name>
    <dbReference type="NCBI Taxonomy" id="454601"/>
    <lineage>
        <taxon>Bacteria</taxon>
        <taxon>Pseudomonadati</taxon>
        <taxon>Pseudomonadota</taxon>
        <taxon>Alphaproteobacteria</taxon>
        <taxon>Hyphomicrobiales</taxon>
        <taxon>Devosiaceae</taxon>
        <taxon>Maritalea</taxon>
    </lineage>
</organism>
<dbReference type="AlphaFoldDB" id="A0A2R4MH19"/>